<proteinExistence type="predicted"/>
<dbReference type="Proteomes" id="UP000366766">
    <property type="component" value="Unassembled WGS sequence"/>
</dbReference>
<protein>
    <submittedName>
        <fullName evidence="1">Uncharacterized protein</fullName>
    </submittedName>
</protein>
<reference evidence="1 2" key="1">
    <citation type="submission" date="2019-07" db="EMBL/GenBank/DDBJ databases">
        <authorList>
            <person name="Chang H.-W."/>
            <person name="Raman A."/>
            <person name="Venkatesh S."/>
            <person name="Gehrig J."/>
        </authorList>
    </citation>
    <scope>NUCLEOTIDE SEQUENCE [LARGE SCALE GENOMIC DNA]</scope>
    <source>
        <strain evidence="1">Blautia_wexlerae_LFYP_14</strain>
    </source>
</reference>
<dbReference type="EMBL" id="CABHOF010000037">
    <property type="protein sequence ID" value="VUX65156.1"/>
    <property type="molecule type" value="Genomic_DNA"/>
</dbReference>
<sequence length="73" mass="8322">MSWGMMRMSYKNSEGYSDPTAGVAMGSAKKQEQEIDKLNHKVMQSFRLLLDLAGFEIVGRVTLRHKKSGRIFK</sequence>
<name>A0A564WRR7_9FIRM</name>
<accession>A0A564WRR7</accession>
<keyword evidence="2" id="KW-1185">Reference proteome</keyword>
<gene>
    <name evidence="1" type="ORF">BWLFYP14_01865</name>
</gene>
<evidence type="ECO:0000313" key="1">
    <source>
        <dbReference type="EMBL" id="VUX65156.1"/>
    </source>
</evidence>
<dbReference type="AlphaFoldDB" id="A0A564WRR7"/>
<organism evidence="1 2">
    <name type="scientific">Blautia wexlerae</name>
    <dbReference type="NCBI Taxonomy" id="418240"/>
    <lineage>
        <taxon>Bacteria</taxon>
        <taxon>Bacillati</taxon>
        <taxon>Bacillota</taxon>
        <taxon>Clostridia</taxon>
        <taxon>Lachnospirales</taxon>
        <taxon>Lachnospiraceae</taxon>
        <taxon>Blautia</taxon>
    </lineage>
</organism>
<evidence type="ECO:0000313" key="2">
    <source>
        <dbReference type="Proteomes" id="UP000366766"/>
    </source>
</evidence>